<protein>
    <submittedName>
        <fullName evidence="3">DNA-binding helix-turn-helix protein</fullName>
    </submittedName>
</protein>
<dbReference type="InterPro" id="IPR001387">
    <property type="entry name" value="Cro/C1-type_HTH"/>
</dbReference>
<keyword evidence="1" id="KW-0812">Transmembrane</keyword>
<keyword evidence="1" id="KW-0472">Membrane</keyword>
<organism evidence="3 4">
    <name type="scientific">Acinetobacter haemolyticus ATCC 19194</name>
    <dbReference type="NCBI Taxonomy" id="707232"/>
    <lineage>
        <taxon>Bacteria</taxon>
        <taxon>Pseudomonadati</taxon>
        <taxon>Pseudomonadota</taxon>
        <taxon>Gammaproteobacteria</taxon>
        <taxon>Moraxellales</taxon>
        <taxon>Moraxellaceae</taxon>
        <taxon>Acinetobacter</taxon>
    </lineage>
</organism>
<dbReference type="Gene3D" id="1.10.260.40">
    <property type="entry name" value="lambda repressor-like DNA-binding domains"/>
    <property type="match status" value="1"/>
</dbReference>
<feature type="transmembrane region" description="Helical" evidence="1">
    <location>
        <begin position="207"/>
        <end position="231"/>
    </location>
</feature>
<dbReference type="Pfam" id="PF01381">
    <property type="entry name" value="HTH_3"/>
    <property type="match status" value="1"/>
</dbReference>
<keyword evidence="1" id="KW-1133">Transmembrane helix</keyword>
<dbReference type="HOGENOM" id="CLU_1154438_0_0_6"/>
<keyword evidence="3" id="KW-0238">DNA-binding</keyword>
<dbReference type="PROSITE" id="PS50943">
    <property type="entry name" value="HTH_CROC1"/>
    <property type="match status" value="1"/>
</dbReference>
<comment type="caution">
    <text evidence="3">The sequence shown here is derived from an EMBL/GenBank/DDBJ whole genome shotgun (WGS) entry which is preliminary data.</text>
</comment>
<evidence type="ECO:0000259" key="2">
    <source>
        <dbReference type="PROSITE" id="PS50943"/>
    </source>
</evidence>
<evidence type="ECO:0000256" key="1">
    <source>
        <dbReference type="SAM" id="Phobius"/>
    </source>
</evidence>
<dbReference type="RefSeq" id="WP_004641742.1">
    <property type="nucleotide sequence ID" value="NZ_GG770436.1"/>
</dbReference>
<dbReference type="SUPFAM" id="SSF47413">
    <property type="entry name" value="lambda repressor-like DNA-binding domains"/>
    <property type="match status" value="1"/>
</dbReference>
<dbReference type="EMBL" id="ADMT01000035">
    <property type="protein sequence ID" value="EFF84435.1"/>
    <property type="molecule type" value="Genomic_DNA"/>
</dbReference>
<dbReference type="AlphaFoldDB" id="D4XK49"/>
<feature type="domain" description="HTH cro/C1-type" evidence="2">
    <location>
        <begin position="23"/>
        <end position="78"/>
    </location>
</feature>
<proteinExistence type="predicted"/>
<gene>
    <name evidence="3" type="ORF">HMP0015_0091</name>
</gene>
<dbReference type="SMART" id="SM00530">
    <property type="entry name" value="HTH_XRE"/>
    <property type="match status" value="1"/>
</dbReference>
<accession>D4XK49</accession>
<name>D4XK49_ACIHA</name>
<evidence type="ECO:0000313" key="3">
    <source>
        <dbReference type="EMBL" id="EFF84435.1"/>
    </source>
</evidence>
<dbReference type="Proteomes" id="UP000003085">
    <property type="component" value="Unassembled WGS sequence"/>
</dbReference>
<dbReference type="GO" id="GO:0003677">
    <property type="term" value="F:DNA binding"/>
    <property type="evidence" value="ECO:0007669"/>
    <property type="project" value="UniProtKB-KW"/>
</dbReference>
<evidence type="ECO:0000313" key="4">
    <source>
        <dbReference type="Proteomes" id="UP000003085"/>
    </source>
</evidence>
<reference evidence="4" key="1">
    <citation type="submission" date="2010-03" db="EMBL/GenBank/DDBJ databases">
        <title>Complete sequence of Mobiluncus curtisii ATCC 43063.</title>
        <authorList>
            <person name="Muzny D."/>
            <person name="Qin X."/>
            <person name="Deng J."/>
            <person name="Jiang H."/>
            <person name="Liu Y."/>
            <person name="Qu J."/>
            <person name="Song X.-Z."/>
            <person name="Zhang L."/>
            <person name="Thornton R."/>
            <person name="Coyle M."/>
            <person name="Francisco L."/>
            <person name="Jackson L."/>
            <person name="Javaid M."/>
            <person name="Korchina V."/>
            <person name="Kovar C."/>
            <person name="Mata R."/>
            <person name="Mathew T."/>
            <person name="Ngo R."/>
            <person name="Nguyen L."/>
            <person name="Nguyen N."/>
            <person name="Okwuonu G."/>
            <person name="Ongeri F."/>
            <person name="Pham C."/>
            <person name="Simmons D."/>
            <person name="Wilczek-Boney K."/>
            <person name="Hale W."/>
            <person name="Jakkamsetti A."/>
            <person name="Pham P."/>
            <person name="Ruth R."/>
            <person name="San Lucas F."/>
            <person name="Warren J."/>
            <person name="Zhang J."/>
            <person name="Zhao Z."/>
            <person name="Zhou C."/>
            <person name="Zhu D."/>
            <person name="Lee S."/>
            <person name="Bess C."/>
            <person name="Blankenburg K."/>
            <person name="Forbes L."/>
            <person name="Fu Q."/>
            <person name="Gubbala S."/>
            <person name="Hirani K."/>
            <person name="Jayaseelan J.C."/>
            <person name="Lara F."/>
            <person name="Munidasa M."/>
            <person name="Palculict T."/>
            <person name="Patil S."/>
            <person name="Pu L.-L."/>
            <person name="Saada N."/>
            <person name="Tang L."/>
            <person name="Weissenberger G."/>
            <person name="Zhu Y."/>
            <person name="Hemphill L."/>
            <person name="Shang Y."/>
            <person name="Youmans B."/>
            <person name="Ayvaz T."/>
            <person name="Ross M."/>
            <person name="Santibanez J."/>
            <person name="Aqrawi P."/>
            <person name="Gross S."/>
            <person name="Joshi V."/>
            <person name="Fowler G."/>
            <person name="Nazareth L."/>
            <person name="Reid J."/>
            <person name="Worley K."/>
            <person name="Petrosino J."/>
            <person name="Highlander S."/>
            <person name="Gibbs R."/>
            <person name="Gibbs R."/>
        </authorList>
    </citation>
    <scope>NUCLEOTIDE SEQUENCE [LARGE SCALE GENOMIC DNA]</scope>
    <source>
        <strain evidence="4">ATCC 19194</strain>
    </source>
</reference>
<sequence>MYFDFEPAVEYQTSLSAISGLMLTHIRKAMGIAQADMGKMFNMSHATYRSIEKGETAINVEFIFMLCGIIEKKPSLYFEILEDIAEHLAKVEKDAFNIGCFITLIPNSDFQKILNSYTPEDYVTAPSTDRVNILVDQDLYMLLTPDLRLKLASLTDKVIMKDQVKDIIKITSDEVGDVVEALKKSELDDKGLNSISHAGTLSSASAIALYGTILNPLGLPILAGLGLYKAYKKSKEQKKK</sequence>
<dbReference type="CDD" id="cd00093">
    <property type="entry name" value="HTH_XRE"/>
    <property type="match status" value="1"/>
</dbReference>
<dbReference type="InterPro" id="IPR010982">
    <property type="entry name" value="Lambda_DNA-bd_dom_sf"/>
</dbReference>